<keyword evidence="1" id="KW-0472">Membrane</keyword>
<feature type="transmembrane region" description="Helical" evidence="1">
    <location>
        <begin position="400"/>
        <end position="419"/>
    </location>
</feature>
<reference evidence="2 3" key="1">
    <citation type="submission" date="2014-12" db="EMBL/GenBank/DDBJ databases">
        <title>Genome assembly of Enhygromyxa salina DSM 15201.</title>
        <authorList>
            <person name="Sharma G."/>
            <person name="Subramanian S."/>
        </authorList>
    </citation>
    <scope>NUCLEOTIDE SEQUENCE [LARGE SCALE GENOMIC DNA]</scope>
    <source>
        <strain evidence="2 3">DSM 15201</strain>
    </source>
</reference>
<dbReference type="PANTHER" id="PTHR43044:SF1">
    <property type="entry name" value="QUINOL:CYTOCHROME C OXIDOREDUCTASE QUINONE-BINDING SUBUNIT 2"/>
    <property type="match status" value="1"/>
</dbReference>
<comment type="caution">
    <text evidence="2">The sequence shown here is derived from an EMBL/GenBank/DDBJ whole genome shotgun (WGS) entry which is preliminary data.</text>
</comment>
<proteinExistence type="predicted"/>
<feature type="transmembrane region" description="Helical" evidence="1">
    <location>
        <begin position="346"/>
        <end position="365"/>
    </location>
</feature>
<dbReference type="PANTHER" id="PTHR43044">
    <property type="match status" value="1"/>
</dbReference>
<evidence type="ECO:0000313" key="3">
    <source>
        <dbReference type="Proteomes" id="UP000031599"/>
    </source>
</evidence>
<feature type="transmembrane region" description="Helical" evidence="1">
    <location>
        <begin position="276"/>
        <end position="295"/>
    </location>
</feature>
<evidence type="ECO:0000313" key="2">
    <source>
        <dbReference type="EMBL" id="KIG15023.1"/>
    </source>
</evidence>
<name>A0A0C1ZVD3_9BACT</name>
<feature type="transmembrane region" description="Helical" evidence="1">
    <location>
        <begin position="160"/>
        <end position="178"/>
    </location>
</feature>
<evidence type="ECO:0000256" key="1">
    <source>
        <dbReference type="SAM" id="Phobius"/>
    </source>
</evidence>
<feature type="transmembrane region" description="Helical" evidence="1">
    <location>
        <begin position="66"/>
        <end position="90"/>
    </location>
</feature>
<dbReference type="EMBL" id="JMCC02000061">
    <property type="protein sequence ID" value="KIG15023.1"/>
    <property type="molecule type" value="Genomic_DNA"/>
</dbReference>
<sequence>MSAHHKHVSDIEDKQIQIDKASLWAKLPMIGVVLAVIGFAVGYFAPSPGGVFAEDEHLWHAKQWTAYLNAFMFVMSLGFGGLIFVIIQHLVRANWSIVVRRIAENAMFTLPFIALGGLPLLMGDTGQNVFEWMHVEEMLHDPMLKAKAAYLNKEAFGVRFGSYLVLWGGLSFLFWKWSRAQDNAKTTEEAEALSYKQRFLAPIGLVIFGLSMTFGAFDFMMSLDPHWFSTIFGVYYFAGIAVSFHAFLAIVCFFLQRSGKLQGVVTPEHYHDLGKFMFGFTVFWTYIGFSQYFLIWYANIPEETDWFQYRAHGQWLTLSIAVILGRFVLPFFLLLRRSWKRNPNYLVWMAFFVVGMQFVDMFWLIQPPFAHHAASAADKAGAVEVATYFQNSITLTGADVGYFVGFLGVFLALFGWSLVTSKLVPIQDPRLEESLNHENF</sequence>
<protein>
    <recommendedName>
        <fullName evidence="4">Quinol:cytochrome C oxidoreductase</fullName>
    </recommendedName>
</protein>
<dbReference type="RefSeq" id="WP_052552399.1">
    <property type="nucleotide sequence ID" value="NZ_JMCC02000061.1"/>
</dbReference>
<gene>
    <name evidence="2" type="ORF">DB30_06055</name>
</gene>
<feature type="transmembrane region" description="Helical" evidence="1">
    <location>
        <begin position="102"/>
        <end position="122"/>
    </location>
</feature>
<feature type="transmembrane region" description="Helical" evidence="1">
    <location>
        <begin position="233"/>
        <end position="255"/>
    </location>
</feature>
<feature type="transmembrane region" description="Helical" evidence="1">
    <location>
        <begin position="199"/>
        <end position="221"/>
    </location>
</feature>
<dbReference type="Proteomes" id="UP000031599">
    <property type="component" value="Unassembled WGS sequence"/>
</dbReference>
<keyword evidence="1" id="KW-1133">Transmembrane helix</keyword>
<accession>A0A0C1ZVD3</accession>
<feature type="transmembrane region" description="Helical" evidence="1">
    <location>
        <begin position="315"/>
        <end position="334"/>
    </location>
</feature>
<dbReference type="AlphaFoldDB" id="A0A0C1ZVD3"/>
<keyword evidence="1" id="KW-0812">Transmembrane</keyword>
<evidence type="ECO:0008006" key="4">
    <source>
        <dbReference type="Google" id="ProtNLM"/>
    </source>
</evidence>
<organism evidence="2 3">
    <name type="scientific">Enhygromyxa salina</name>
    <dbReference type="NCBI Taxonomy" id="215803"/>
    <lineage>
        <taxon>Bacteria</taxon>
        <taxon>Pseudomonadati</taxon>
        <taxon>Myxococcota</taxon>
        <taxon>Polyangia</taxon>
        <taxon>Nannocystales</taxon>
        <taxon>Nannocystaceae</taxon>
        <taxon>Enhygromyxa</taxon>
    </lineage>
</organism>
<feature type="transmembrane region" description="Helical" evidence="1">
    <location>
        <begin position="23"/>
        <end position="46"/>
    </location>
</feature>